<sequence>MLSTIARRLLPVKKKEYHIHVVQYERADMGVGNEEELHWALILLLPDKDRMKGLCFQAIDRHYRDGSVQWELFDKEDDLRNTRKCLGGVTIGRLGEADVQTLHALVKNMLPVSRYQGWNCRDWVMELIQVMTEKGWVPYIIPDQATIIAKMKEASVATQIAYKTAGGDPVLVPLVDQ</sequence>
<accession>A0A4R0RLS0</accession>
<evidence type="ECO:0000313" key="1">
    <source>
        <dbReference type="EMBL" id="TCD67933.1"/>
    </source>
</evidence>
<proteinExistence type="predicted"/>
<name>A0A4R0RLS0_9APHY</name>
<dbReference type="Pfam" id="PF21858">
    <property type="entry name" value="DUF6914"/>
    <property type="match status" value="1"/>
</dbReference>
<gene>
    <name evidence="1" type="ORF">EIP91_011797</name>
</gene>
<reference evidence="1 2" key="1">
    <citation type="submission" date="2018-11" db="EMBL/GenBank/DDBJ databases">
        <title>Genome assembly of Steccherinum ochraceum LE-BIN_3174, the white-rot fungus of the Steccherinaceae family (The Residual Polyporoid clade, Polyporales, Basidiomycota).</title>
        <authorList>
            <person name="Fedorova T.V."/>
            <person name="Glazunova O.A."/>
            <person name="Landesman E.O."/>
            <person name="Moiseenko K.V."/>
            <person name="Psurtseva N.V."/>
            <person name="Savinova O.S."/>
            <person name="Shakhova N.V."/>
            <person name="Tyazhelova T.V."/>
            <person name="Vasina D.V."/>
        </authorList>
    </citation>
    <scope>NUCLEOTIDE SEQUENCE [LARGE SCALE GENOMIC DNA]</scope>
    <source>
        <strain evidence="1 2">LE-BIN_3174</strain>
    </source>
</reference>
<organism evidence="1 2">
    <name type="scientific">Steccherinum ochraceum</name>
    <dbReference type="NCBI Taxonomy" id="92696"/>
    <lineage>
        <taxon>Eukaryota</taxon>
        <taxon>Fungi</taxon>
        <taxon>Dikarya</taxon>
        <taxon>Basidiomycota</taxon>
        <taxon>Agaricomycotina</taxon>
        <taxon>Agaricomycetes</taxon>
        <taxon>Polyporales</taxon>
        <taxon>Steccherinaceae</taxon>
        <taxon>Steccherinum</taxon>
    </lineage>
</organism>
<evidence type="ECO:0000313" key="2">
    <source>
        <dbReference type="Proteomes" id="UP000292702"/>
    </source>
</evidence>
<dbReference type="Proteomes" id="UP000292702">
    <property type="component" value="Unassembled WGS sequence"/>
</dbReference>
<dbReference type="OrthoDB" id="3175502at2759"/>
<keyword evidence="2" id="KW-1185">Reference proteome</keyword>
<dbReference type="EMBL" id="RWJN01000081">
    <property type="protein sequence ID" value="TCD67933.1"/>
    <property type="molecule type" value="Genomic_DNA"/>
</dbReference>
<dbReference type="InterPro" id="IPR054208">
    <property type="entry name" value="DUF6914"/>
</dbReference>
<comment type="caution">
    <text evidence="1">The sequence shown here is derived from an EMBL/GenBank/DDBJ whole genome shotgun (WGS) entry which is preliminary data.</text>
</comment>
<dbReference type="AlphaFoldDB" id="A0A4R0RLS0"/>
<protein>
    <submittedName>
        <fullName evidence="1">Uncharacterized protein</fullName>
    </submittedName>
</protein>